<keyword evidence="3" id="KW-1185">Reference proteome</keyword>
<dbReference type="RefSeq" id="WP_033522445.1">
    <property type="nucleotide sequence ID" value="NZ_JGZC01000010.1"/>
</dbReference>
<dbReference type="STRING" id="78345.BMERY_0417"/>
<dbReference type="eggNOG" id="ENOG502ZVAY">
    <property type="taxonomic scope" value="Bacteria"/>
</dbReference>
<dbReference type="AlphaFoldDB" id="A0A087BD36"/>
<feature type="region of interest" description="Disordered" evidence="1">
    <location>
        <begin position="1"/>
        <end position="58"/>
    </location>
</feature>
<protein>
    <submittedName>
        <fullName evidence="2">Uncharacterized protein</fullName>
    </submittedName>
</protein>
<comment type="caution">
    <text evidence="2">The sequence shown here is derived from an EMBL/GenBank/DDBJ whole genome shotgun (WGS) entry which is preliminary data.</text>
</comment>
<sequence length="213" mass="23205">MWGGHGEQSASTQREHHASAQKSGSASTHTKQQDNSNKAKNDGNAKDESKNTKKQQASEDIAQYHVTAQSYEFDLPKYWRDRVIAQVDGDTVTILSKTYPDTENPVCTISVESGTLTYSGGDVATSIMGYVPISSDHHVEVWAHRYPALAAMGGIELKSDEEYTDLTDLQSGGTVDFITARNNTDAGGESSDGAIFIIDDWMKNNLISAITVR</sequence>
<feature type="compositionally biased region" description="Basic and acidic residues" evidence="1">
    <location>
        <begin position="37"/>
        <end position="51"/>
    </location>
</feature>
<proteinExistence type="predicted"/>
<reference evidence="2 3" key="1">
    <citation type="submission" date="2014-03" db="EMBL/GenBank/DDBJ databases">
        <title>Genomics of Bifidobacteria.</title>
        <authorList>
            <person name="Ventura M."/>
            <person name="Milani C."/>
            <person name="Lugli G.A."/>
        </authorList>
    </citation>
    <scope>NUCLEOTIDE SEQUENCE [LARGE SCALE GENOMIC DNA]</scope>
    <source>
        <strain evidence="2 3">LMG 11341</strain>
    </source>
</reference>
<organism evidence="2 3">
    <name type="scientific">Bifidobacterium merycicum</name>
    <dbReference type="NCBI Taxonomy" id="78345"/>
    <lineage>
        <taxon>Bacteria</taxon>
        <taxon>Bacillati</taxon>
        <taxon>Actinomycetota</taxon>
        <taxon>Actinomycetes</taxon>
        <taxon>Bifidobacteriales</taxon>
        <taxon>Bifidobacteriaceae</taxon>
        <taxon>Bifidobacterium</taxon>
    </lineage>
</organism>
<evidence type="ECO:0000256" key="1">
    <source>
        <dbReference type="SAM" id="MobiDB-lite"/>
    </source>
</evidence>
<name>A0A087BD36_9BIFI</name>
<dbReference type="EMBL" id="JGZC01000010">
    <property type="protein sequence ID" value="KFI68936.1"/>
    <property type="molecule type" value="Genomic_DNA"/>
</dbReference>
<feature type="compositionally biased region" description="Polar residues" evidence="1">
    <location>
        <begin position="20"/>
        <end position="36"/>
    </location>
</feature>
<dbReference type="OrthoDB" id="3173594at2"/>
<accession>A0A087BD36</accession>
<gene>
    <name evidence="2" type="ORF">BMERY_0417</name>
</gene>
<evidence type="ECO:0000313" key="3">
    <source>
        <dbReference type="Proteomes" id="UP000029060"/>
    </source>
</evidence>
<dbReference type="Proteomes" id="UP000029060">
    <property type="component" value="Unassembled WGS sequence"/>
</dbReference>
<evidence type="ECO:0000313" key="2">
    <source>
        <dbReference type="EMBL" id="KFI68936.1"/>
    </source>
</evidence>